<keyword evidence="1" id="KW-0812">Transmembrane</keyword>
<dbReference type="Proteomes" id="UP000673394">
    <property type="component" value="Unassembled WGS sequence"/>
</dbReference>
<name>A0ABS5CIT2_9BACL</name>
<feature type="transmembrane region" description="Helical" evidence="1">
    <location>
        <begin position="113"/>
        <end position="131"/>
    </location>
</feature>
<gene>
    <name evidence="3" type="ORF">I8J30_23765</name>
</gene>
<organism evidence="3 4">
    <name type="scientific">Paenibacillus lignilyticus</name>
    <dbReference type="NCBI Taxonomy" id="1172615"/>
    <lineage>
        <taxon>Bacteria</taxon>
        <taxon>Bacillati</taxon>
        <taxon>Bacillota</taxon>
        <taxon>Bacilli</taxon>
        <taxon>Bacillales</taxon>
        <taxon>Paenibacillaceae</taxon>
        <taxon>Paenibacillus</taxon>
    </lineage>
</organism>
<evidence type="ECO:0000256" key="1">
    <source>
        <dbReference type="SAM" id="Phobius"/>
    </source>
</evidence>
<dbReference type="EMBL" id="JAGKSP010000012">
    <property type="protein sequence ID" value="MBP3965740.1"/>
    <property type="molecule type" value="Genomic_DNA"/>
</dbReference>
<accession>A0ABS5CIT2</accession>
<keyword evidence="1" id="KW-0472">Membrane</keyword>
<dbReference type="PANTHER" id="PTHR19353:SF19">
    <property type="entry name" value="DELTA(5) FATTY ACID DESATURASE C-RELATED"/>
    <property type="match status" value="1"/>
</dbReference>
<sequence>MSEISKRDYSILGPEREKAIAKGLVSAEWYKCPVPRKRMKELMVRRNGPALRDTLLWFIFLAVTGYLAYLSWGTWWAIPAFALYGVIYSTSAVSKWHESCHGTPFRTSWMNEALYQLCSFLILIQATNYRWSHVRHHTDTIIVGSDPEIMEPRPPMWSRLIKMIFRFGDIFGTFKSLFRHAFGRLTNTEKELIPPSDFRSLFWEARIFILVYAAIIGLCFYTQSLLPLMFVGLPAFYGFFLMTALNSTQHLGLYEDMLDHRLCVRTFYTNPIIRFLYTNMNYHMEHHMFPMVPYYNLPALHQEIKEDCPAAASSFTAALRETVAALWHARKDPTYVVPKYRIFAENIAQSHSTNHYARVGDPS</sequence>
<keyword evidence="3" id="KW-0560">Oxidoreductase</keyword>
<dbReference type="InterPro" id="IPR012171">
    <property type="entry name" value="Fatty_acid_desaturase"/>
</dbReference>
<dbReference type="PANTHER" id="PTHR19353">
    <property type="entry name" value="FATTY ACID DESATURASE 2"/>
    <property type="match status" value="1"/>
</dbReference>
<dbReference type="EC" id="1.14.19.-" evidence="3"/>
<dbReference type="RefSeq" id="WP_210662375.1">
    <property type="nucleotide sequence ID" value="NZ_JAGKSP010000012.1"/>
</dbReference>
<comment type="caution">
    <text evidence="3">The sequence shown here is derived from an EMBL/GenBank/DDBJ whole genome shotgun (WGS) entry which is preliminary data.</text>
</comment>
<feature type="domain" description="Fatty acid desaturase" evidence="2">
    <location>
        <begin position="74"/>
        <end position="313"/>
    </location>
</feature>
<keyword evidence="1" id="KW-1133">Transmembrane helix</keyword>
<evidence type="ECO:0000313" key="3">
    <source>
        <dbReference type="EMBL" id="MBP3965740.1"/>
    </source>
</evidence>
<reference evidence="3 4" key="1">
    <citation type="submission" date="2021-04" db="EMBL/GenBank/DDBJ databases">
        <title>Paenibacillus sp. DLE-14 whole genome sequence.</title>
        <authorList>
            <person name="Ham Y.J."/>
        </authorList>
    </citation>
    <scope>NUCLEOTIDE SEQUENCE [LARGE SCALE GENOMIC DNA]</scope>
    <source>
        <strain evidence="3 4">DLE-14</strain>
    </source>
</reference>
<dbReference type="InterPro" id="IPR005804">
    <property type="entry name" value="FA_desaturase_dom"/>
</dbReference>
<dbReference type="GO" id="GO:0016491">
    <property type="term" value="F:oxidoreductase activity"/>
    <property type="evidence" value="ECO:0007669"/>
    <property type="project" value="UniProtKB-KW"/>
</dbReference>
<evidence type="ECO:0000313" key="4">
    <source>
        <dbReference type="Proteomes" id="UP000673394"/>
    </source>
</evidence>
<proteinExistence type="predicted"/>
<feature type="transmembrane region" description="Helical" evidence="1">
    <location>
        <begin position="55"/>
        <end position="78"/>
    </location>
</feature>
<feature type="transmembrane region" description="Helical" evidence="1">
    <location>
        <begin position="202"/>
        <end position="221"/>
    </location>
</feature>
<dbReference type="Pfam" id="PF00487">
    <property type="entry name" value="FA_desaturase"/>
    <property type="match status" value="1"/>
</dbReference>
<evidence type="ECO:0000259" key="2">
    <source>
        <dbReference type="Pfam" id="PF00487"/>
    </source>
</evidence>
<keyword evidence="4" id="KW-1185">Reference proteome</keyword>
<protein>
    <submittedName>
        <fullName evidence="3">Fatty acid desaturase</fullName>
        <ecNumber evidence="3">1.14.19.-</ecNumber>
    </submittedName>
</protein>